<sequence length="105" mass="11176">MRGQGSSAIHHGALRASIRGVESRIRRRQGAIGIALGHAAHEIGERVFSPAAILAAGLLGAAIQRDHRLHIASILSILQTANTSLRLLLTLTSETAPPKHDQRRG</sequence>
<reference evidence="1" key="1">
    <citation type="submission" date="2022-03" db="EMBL/GenBank/DDBJ databases">
        <title>Genomic Encyclopedia of Type Strains, Phase III (KMG-III): the genomes of soil and plant-associated and newly described type strains.</title>
        <authorList>
            <person name="Whitman W."/>
        </authorList>
    </citation>
    <scope>NUCLEOTIDE SEQUENCE</scope>
    <source>
        <strain evidence="1">ANL 6-2</strain>
    </source>
</reference>
<dbReference type="Proteomes" id="UP001205843">
    <property type="component" value="Unassembled WGS sequence"/>
</dbReference>
<keyword evidence="2" id="KW-1185">Reference proteome</keyword>
<evidence type="ECO:0000313" key="1">
    <source>
        <dbReference type="EMBL" id="MCP1676945.1"/>
    </source>
</evidence>
<name>A0AAE3G6U7_9GAMM</name>
<dbReference type="AlphaFoldDB" id="A0AAE3G6U7"/>
<evidence type="ECO:0000313" key="2">
    <source>
        <dbReference type="Proteomes" id="UP001205843"/>
    </source>
</evidence>
<protein>
    <submittedName>
        <fullName evidence="1">Uncharacterized protein</fullName>
    </submittedName>
</protein>
<dbReference type="EMBL" id="JALJXV010000012">
    <property type="protein sequence ID" value="MCP1676945.1"/>
    <property type="molecule type" value="Genomic_DNA"/>
</dbReference>
<organism evidence="1 2">
    <name type="scientific">Natronocella acetinitrilica</name>
    <dbReference type="NCBI Taxonomy" id="414046"/>
    <lineage>
        <taxon>Bacteria</taxon>
        <taxon>Pseudomonadati</taxon>
        <taxon>Pseudomonadota</taxon>
        <taxon>Gammaproteobacteria</taxon>
        <taxon>Chromatiales</taxon>
        <taxon>Ectothiorhodospiraceae</taxon>
        <taxon>Natronocella</taxon>
    </lineage>
</organism>
<comment type="caution">
    <text evidence="1">The sequence shown here is derived from an EMBL/GenBank/DDBJ whole genome shotgun (WGS) entry which is preliminary data.</text>
</comment>
<dbReference type="RefSeq" id="WP_253484497.1">
    <property type="nucleotide sequence ID" value="NZ_JALJXV010000012.1"/>
</dbReference>
<accession>A0AAE3G6U7</accession>
<gene>
    <name evidence="1" type="ORF">J2T57_004119</name>
</gene>
<proteinExistence type="predicted"/>